<dbReference type="VEuPathDB" id="FungiDB:F4678DRAFT_452367"/>
<dbReference type="Pfam" id="PF01798">
    <property type="entry name" value="Nop"/>
    <property type="match status" value="1"/>
</dbReference>
<keyword evidence="5" id="KW-1185">Reference proteome</keyword>
<dbReference type="PROSITE" id="PS51358">
    <property type="entry name" value="NOP"/>
    <property type="match status" value="1"/>
</dbReference>
<dbReference type="InterPro" id="IPR002687">
    <property type="entry name" value="Nop_dom"/>
</dbReference>
<evidence type="ECO:0000256" key="1">
    <source>
        <dbReference type="ARBA" id="ARBA00022737"/>
    </source>
</evidence>
<evidence type="ECO:0000259" key="3">
    <source>
        <dbReference type="PROSITE" id="PS51358"/>
    </source>
</evidence>
<keyword evidence="1" id="KW-0677">Repeat</keyword>
<dbReference type="Gene3D" id="1.10.246.90">
    <property type="entry name" value="Nop domain"/>
    <property type="match status" value="1"/>
</dbReference>
<comment type="caution">
    <text evidence="4">The sequence shown here is derived from an EMBL/GenBank/DDBJ whole genome shotgun (WGS) entry which is preliminary data.</text>
</comment>
<dbReference type="PANTHER" id="PTHR10039:SF5">
    <property type="entry name" value="NACHT DOMAIN-CONTAINING PROTEIN"/>
    <property type="match status" value="1"/>
</dbReference>
<reference evidence="4" key="1">
    <citation type="submission" date="2022-07" db="EMBL/GenBank/DDBJ databases">
        <title>Genome Sequence of Xylaria arbuscula.</title>
        <authorList>
            <person name="Buettner E."/>
        </authorList>
    </citation>
    <scope>NUCLEOTIDE SEQUENCE</scope>
    <source>
        <strain evidence="4">VT107</strain>
    </source>
</reference>
<evidence type="ECO:0000313" key="5">
    <source>
        <dbReference type="Proteomes" id="UP001148614"/>
    </source>
</evidence>
<sequence>MESFALIGLASNVLQFIQLGTKLALEARELYRSANGATLSNTRVRADAESLKLLMKQIQASIAAAPSGTEAEEQLLQCARSCNDVTDQLLYLLAASRIPGVRGSRLRALKQAIRNKSSCDEVTELQERLQKLQASTMLRFATVLRDEQSSIVRTLNNLTMENQNLHANTTKDLKSIHRSLTQIRVGAEKNVEEVVSLITAIRNEAINVRSQQRILKCLQFPEIIMRHESVKKAHARTFQWILYQHEFANWLKGGDGIYWIRGKAGSGKSTLIRFLVENAETYKLLSAWAGSRSLVLASHFFWKAGTPLQKSLAGLLRTLLFQLLRQVPSLIEQLFPTQWKDCDFSVDTISIEEIVQAIKSLSLSDSLPIRFCFFIDGLDEYTTGAERYHGDFFDLIQVLQILSASSVVKICVSSRPWTPFERTFGSSTKKLRLEDMTKLDIKTYVEDKLKASRHFQELSNSDLRCNKFSDQIVGKAQGVFLWVYLVTESLLNGASAADGFDDLQERLDAIPEDLEDYFKHMIQAIEPIYWEQTVRILQVTANAERPLPLLGYEFLDYERQNRNYALQLSLDNALSFNIKETQNKTEIRLNARCRDLLEVVRYGRAGSFMSYKVEFLHRTMRDFFVENNFMTELMRTRHTNFDSHISLCRMVLGLVKILNGGSECHSDLFTLVDAMIHYVRLIENDYIRSEMPTIGREFKSSRVDIAHRLLTELDRVAAYYFPNGSFHWVTCQFSDSLSIGKDSEEAVYLFPKGSLRRAHCQSSDFVSEANYIVDDHKTFLAHVIERRLLLYATARLKADPMSITLKRGRPLLDYALCAAATDSTELDNLKKRPSASLVELLLSRGANPNERIGYGVETPWTLFLGRCTKHSHRRDRYGTNIHEIMHLMISNGADWRPLRSPDNLFADLLSIIKNGRFESYDIRVLGLSTQEVVSLNALLAAKQSEDKLGQTLAETTTMITKRSDISVSHRTARAVQTPHNYLLAIQSKANLNSINSTIDKLSGTVNQALEEHSMKGKLQSTDDLIKPCIDIFFAGIYLGSEFINQDLKDSEDRQLVLKEIERCRSQNWDRISQDPTLHAAATVLQLAEQAELQQGVFNRHMYRIAPNLCQLVGTMVAARFLAKTGSMARLASLPASTLQLLGAEKAFRRAVKHGSKTPKHGSIIYSCPAVRCAPEERRGHMARFLATKCALAARCDYFPGENVGLLGRDLHQKVIAKLSTYEGYAIPSEIEHWDRQIRTTLTELEHTLETPLDATEYEPLQSDDAAQLHETETQS</sequence>
<gene>
    <name evidence="4" type="ORF">NPX13_g2210</name>
</gene>
<feature type="compositionally biased region" description="Basic and acidic residues" evidence="2">
    <location>
        <begin position="1266"/>
        <end position="1275"/>
    </location>
</feature>
<proteinExistence type="predicted"/>
<dbReference type="InterPro" id="IPR056693">
    <property type="entry name" value="DUF7791"/>
</dbReference>
<dbReference type="VEuPathDB" id="FungiDB:F4678DRAFT_406734"/>
<dbReference type="EMBL" id="JANPWZ010000227">
    <property type="protein sequence ID" value="KAJ3578357.1"/>
    <property type="molecule type" value="Genomic_DNA"/>
</dbReference>
<evidence type="ECO:0000256" key="2">
    <source>
        <dbReference type="SAM" id="MobiDB-lite"/>
    </source>
</evidence>
<evidence type="ECO:0000313" key="4">
    <source>
        <dbReference type="EMBL" id="KAJ3578357.1"/>
    </source>
</evidence>
<feature type="domain" description="Nop" evidence="3">
    <location>
        <begin position="1104"/>
        <end position="1223"/>
    </location>
</feature>
<dbReference type="InterPro" id="IPR036070">
    <property type="entry name" value="Nop_dom_sf"/>
</dbReference>
<accession>A0A9W8NKZ7</accession>
<dbReference type="InterPro" id="IPR056884">
    <property type="entry name" value="NPHP3-like_N"/>
</dbReference>
<organism evidence="4 5">
    <name type="scientific">Xylaria arbuscula</name>
    <dbReference type="NCBI Taxonomy" id="114810"/>
    <lineage>
        <taxon>Eukaryota</taxon>
        <taxon>Fungi</taxon>
        <taxon>Dikarya</taxon>
        <taxon>Ascomycota</taxon>
        <taxon>Pezizomycotina</taxon>
        <taxon>Sordariomycetes</taxon>
        <taxon>Xylariomycetidae</taxon>
        <taxon>Xylariales</taxon>
        <taxon>Xylariaceae</taxon>
        <taxon>Xylaria</taxon>
    </lineage>
</organism>
<dbReference type="Pfam" id="PF24883">
    <property type="entry name" value="NPHP3_N"/>
    <property type="match status" value="1"/>
</dbReference>
<dbReference type="InterPro" id="IPR027417">
    <property type="entry name" value="P-loop_NTPase"/>
</dbReference>
<feature type="region of interest" description="Disordered" evidence="2">
    <location>
        <begin position="1251"/>
        <end position="1275"/>
    </location>
</feature>
<dbReference type="AlphaFoldDB" id="A0A9W8NKZ7"/>
<name>A0A9W8NKZ7_9PEZI</name>
<dbReference type="Pfam" id="PF25053">
    <property type="entry name" value="DUF7791"/>
    <property type="match status" value="1"/>
</dbReference>
<dbReference type="PANTHER" id="PTHR10039">
    <property type="entry name" value="AMELOGENIN"/>
    <property type="match status" value="1"/>
</dbReference>
<dbReference type="SUPFAM" id="SSF89124">
    <property type="entry name" value="Nop domain"/>
    <property type="match status" value="1"/>
</dbReference>
<dbReference type="SUPFAM" id="SSF52540">
    <property type="entry name" value="P-loop containing nucleoside triphosphate hydrolases"/>
    <property type="match status" value="1"/>
</dbReference>
<dbReference type="Gene3D" id="3.40.50.300">
    <property type="entry name" value="P-loop containing nucleotide triphosphate hydrolases"/>
    <property type="match status" value="1"/>
</dbReference>
<protein>
    <recommendedName>
        <fullName evidence="3">Nop domain-containing protein</fullName>
    </recommendedName>
</protein>
<dbReference type="InterPro" id="IPR042239">
    <property type="entry name" value="Nop_C"/>
</dbReference>
<dbReference type="Proteomes" id="UP001148614">
    <property type="component" value="Unassembled WGS sequence"/>
</dbReference>